<dbReference type="RefSeq" id="WP_147330344.1">
    <property type="nucleotide sequence ID" value="NZ_WWCW01000172.1"/>
</dbReference>
<comment type="caution">
    <text evidence="1">The sequence shown here is derived from an EMBL/GenBank/DDBJ whole genome shotgun (WGS) entry which is preliminary data.</text>
</comment>
<sequence>MNNKSIYYSCSTWFAHEISQWFYGEIHYAWCTPYFDPPSRLNLYNSVPPSSNPRALYWELMKDVDASDMHSFRISRVRAGIRRGAVSRLNQGMINADQLKEIQELVRSAQPDNFKPLMYVIPGEPVAALLNFVPLEQRASLFSEEYIIENLPRNLFDAIEL</sequence>
<dbReference type="Proteomes" id="UP000470302">
    <property type="component" value="Unassembled WGS sequence"/>
</dbReference>
<accession>A0A845GCQ6</accession>
<dbReference type="EMBL" id="WWCW01000172">
    <property type="protein sequence ID" value="MYM91165.1"/>
    <property type="molecule type" value="Genomic_DNA"/>
</dbReference>
<evidence type="ECO:0000313" key="2">
    <source>
        <dbReference type="Proteomes" id="UP000470302"/>
    </source>
</evidence>
<name>A0A845GCQ6_9BURK</name>
<protein>
    <submittedName>
        <fullName evidence="1">Uncharacterized protein</fullName>
    </submittedName>
</protein>
<proteinExistence type="predicted"/>
<gene>
    <name evidence="1" type="ORF">GTP91_28820</name>
</gene>
<dbReference type="AlphaFoldDB" id="A0A845GCQ6"/>
<evidence type="ECO:0000313" key="1">
    <source>
        <dbReference type="EMBL" id="MYM91165.1"/>
    </source>
</evidence>
<reference evidence="1 2" key="1">
    <citation type="submission" date="2020-01" db="EMBL/GenBank/DDBJ databases">
        <title>Novel species isolated from a subtropical stream in China.</title>
        <authorList>
            <person name="Lu H."/>
        </authorList>
    </citation>
    <scope>NUCLEOTIDE SEQUENCE [LARGE SCALE GENOMIC DNA]</scope>
    <source>
        <strain evidence="1 2">FT82W</strain>
    </source>
</reference>
<organism evidence="1 2">
    <name type="scientific">Duganella vulcania</name>
    <dbReference type="NCBI Taxonomy" id="2692166"/>
    <lineage>
        <taxon>Bacteria</taxon>
        <taxon>Pseudomonadati</taxon>
        <taxon>Pseudomonadota</taxon>
        <taxon>Betaproteobacteria</taxon>
        <taxon>Burkholderiales</taxon>
        <taxon>Oxalobacteraceae</taxon>
        <taxon>Telluria group</taxon>
        <taxon>Duganella</taxon>
    </lineage>
</organism>